<gene>
    <name evidence="1" type="ORF">CcarbDRAFT_4290</name>
</gene>
<evidence type="ECO:0000313" key="2">
    <source>
        <dbReference type="Proteomes" id="UP000004198"/>
    </source>
</evidence>
<organism evidence="1 2">
    <name type="scientific">Clostridium carboxidivorans P7</name>
    <dbReference type="NCBI Taxonomy" id="536227"/>
    <lineage>
        <taxon>Bacteria</taxon>
        <taxon>Bacillati</taxon>
        <taxon>Bacillota</taxon>
        <taxon>Clostridia</taxon>
        <taxon>Eubacteriales</taxon>
        <taxon>Clostridiaceae</taxon>
        <taxon>Clostridium</taxon>
    </lineage>
</organism>
<sequence>MIIDSCFNIRLNDLGNIILNYRCMEERFKEKFSIIFIGDTHTDKICEGKI</sequence>
<evidence type="ECO:0000313" key="1">
    <source>
        <dbReference type="EMBL" id="EET85273.1"/>
    </source>
</evidence>
<dbReference type="Proteomes" id="UP000004198">
    <property type="component" value="Unassembled WGS sequence"/>
</dbReference>
<accession>C6PZS3</accession>
<protein>
    <submittedName>
        <fullName evidence="1">Uncharacterized protein</fullName>
    </submittedName>
</protein>
<keyword evidence="2" id="KW-1185">Reference proteome</keyword>
<reference evidence="1 2" key="1">
    <citation type="submission" date="2009-06" db="EMBL/GenBank/DDBJ databases">
        <title>The draft genome of Clostridium carboxidivorans P7.</title>
        <authorList>
            <consortium name="US DOE Joint Genome Institute (JGI-PGF)"/>
            <person name="Lucas S."/>
            <person name="Copeland A."/>
            <person name="Lapidus A."/>
            <person name="Glavina del Rio T."/>
            <person name="Tice H."/>
            <person name="Bruce D."/>
            <person name="Goodwin L."/>
            <person name="Pitluck S."/>
            <person name="Larimer F."/>
            <person name="Land M.L."/>
            <person name="Hauser L."/>
            <person name="Hemme C.L."/>
        </authorList>
    </citation>
    <scope>NUCLEOTIDE SEQUENCE [LARGE SCALE GENOMIC DNA]</scope>
    <source>
        <strain evidence="1 2">P7</strain>
    </source>
</reference>
<proteinExistence type="predicted"/>
<name>C6PZS3_9CLOT</name>
<comment type="caution">
    <text evidence="1">The sequence shown here is derived from an EMBL/GenBank/DDBJ whole genome shotgun (WGS) entry which is preliminary data.</text>
</comment>
<dbReference type="AlphaFoldDB" id="C6PZS3"/>
<dbReference type="EMBL" id="ACVI01000099">
    <property type="protein sequence ID" value="EET85273.1"/>
    <property type="molecule type" value="Genomic_DNA"/>
</dbReference>